<protein>
    <submittedName>
        <fullName evidence="2">Uncharacterized protein</fullName>
    </submittedName>
</protein>
<feature type="region of interest" description="Disordered" evidence="1">
    <location>
        <begin position="1"/>
        <end position="23"/>
    </location>
</feature>
<feature type="compositionally biased region" description="Basic and acidic residues" evidence="1">
    <location>
        <begin position="211"/>
        <end position="226"/>
    </location>
</feature>
<feature type="compositionally biased region" description="Basic residues" evidence="1">
    <location>
        <begin position="227"/>
        <end position="237"/>
    </location>
</feature>
<dbReference type="AlphaFoldDB" id="A0A1Z5KLJ1"/>
<feature type="compositionally biased region" description="Low complexity" evidence="1">
    <location>
        <begin position="71"/>
        <end position="83"/>
    </location>
</feature>
<dbReference type="InParanoid" id="A0A1Z5KLJ1"/>
<proteinExistence type="predicted"/>
<evidence type="ECO:0000256" key="1">
    <source>
        <dbReference type="SAM" id="MobiDB-lite"/>
    </source>
</evidence>
<keyword evidence="3" id="KW-1185">Reference proteome</keyword>
<feature type="region of interest" description="Disordered" evidence="1">
    <location>
        <begin position="64"/>
        <end position="92"/>
    </location>
</feature>
<feature type="region of interest" description="Disordered" evidence="1">
    <location>
        <begin position="211"/>
        <end position="266"/>
    </location>
</feature>
<dbReference type="Proteomes" id="UP000198406">
    <property type="component" value="Unassembled WGS sequence"/>
</dbReference>
<comment type="caution">
    <text evidence="2">The sequence shown here is derived from an EMBL/GenBank/DDBJ whole genome shotgun (WGS) entry which is preliminary data.</text>
</comment>
<name>A0A1Z5KLJ1_FISSO</name>
<feature type="compositionally biased region" description="Polar residues" evidence="1">
    <location>
        <begin position="1"/>
        <end position="14"/>
    </location>
</feature>
<gene>
    <name evidence="2" type="ORF">FisN_13Lh305</name>
</gene>
<organism evidence="2 3">
    <name type="scientific">Fistulifera solaris</name>
    <name type="common">Oleaginous diatom</name>
    <dbReference type="NCBI Taxonomy" id="1519565"/>
    <lineage>
        <taxon>Eukaryota</taxon>
        <taxon>Sar</taxon>
        <taxon>Stramenopiles</taxon>
        <taxon>Ochrophyta</taxon>
        <taxon>Bacillariophyta</taxon>
        <taxon>Bacillariophyceae</taxon>
        <taxon>Bacillariophycidae</taxon>
        <taxon>Naviculales</taxon>
        <taxon>Naviculaceae</taxon>
        <taxon>Fistulifera</taxon>
    </lineage>
</organism>
<dbReference type="EMBL" id="BDSP01000253">
    <property type="protein sequence ID" value="GAX27146.1"/>
    <property type="molecule type" value="Genomic_DNA"/>
</dbReference>
<feature type="compositionally biased region" description="Basic residues" evidence="1">
    <location>
        <begin position="255"/>
        <end position="266"/>
    </location>
</feature>
<reference evidence="2 3" key="1">
    <citation type="journal article" date="2015" name="Plant Cell">
        <title>Oil accumulation by the oleaginous diatom Fistulifera solaris as revealed by the genome and transcriptome.</title>
        <authorList>
            <person name="Tanaka T."/>
            <person name="Maeda Y."/>
            <person name="Veluchamy A."/>
            <person name="Tanaka M."/>
            <person name="Abida H."/>
            <person name="Marechal E."/>
            <person name="Bowler C."/>
            <person name="Muto M."/>
            <person name="Sunaga Y."/>
            <person name="Tanaka M."/>
            <person name="Yoshino T."/>
            <person name="Taniguchi T."/>
            <person name="Fukuda Y."/>
            <person name="Nemoto M."/>
            <person name="Matsumoto M."/>
            <person name="Wong P.S."/>
            <person name="Aburatani S."/>
            <person name="Fujibuchi W."/>
        </authorList>
    </citation>
    <scope>NUCLEOTIDE SEQUENCE [LARGE SCALE GENOMIC DNA]</scope>
    <source>
        <strain evidence="2 3">JPCC DA0580</strain>
    </source>
</reference>
<evidence type="ECO:0000313" key="2">
    <source>
        <dbReference type="EMBL" id="GAX27146.1"/>
    </source>
</evidence>
<sequence>MNSNNEISRTSAQPQLREKLSHEFHYAAPNLRIASPVSSPAMRARKNLISSMLKTSFHSKVMEDHTAHTASSSGSDPHSSPTSPRKKGLASSMHSLPTKAMKLFNEKRSLSPLKIKRSKQYSSYVNEESVSNLALQDASLSLETHPPPNKSLNLDQTIDEEDSVTDDESLHVHGVRRTFLPYGHYMINQADPNTMWVSSARSVRPHLELNITRDDNPSMMRHEPSSRQKRRPVRSKSLRFGLKEMPSKDVSSLKTPRRHRRRRSIE</sequence>
<accession>A0A1Z5KLJ1</accession>
<evidence type="ECO:0000313" key="3">
    <source>
        <dbReference type="Proteomes" id="UP000198406"/>
    </source>
</evidence>